<sequence length="355" mass="39106">MNKSPIRSAPVVSLLSPSPLASRRARAWFQKYTSFEPTPVSDSDCGDDRLDRTFRSTFLPSISWDSCEMKCASSGVQLHLLSIQSSKTDTDGYHELLALEHHADSIQDTRDRIAECFQEAGLYINMRYALGRPIRSEHLLGKSGLPIVDWSSPSSVLKDSSNMIPALGSLKEIVIPADNKATYPDGKSLLGKFAACDMRQSATGLYVLGPSLCLRPLPTASEDRHMSAPSLIFHVDHIESYSESKAYGSAKIGYNGYGKGQVMVRHPDVIGLDIRFCENKKRSSMFAEAQESLLAGSLEQLQSKHVLDGAKGELDPKMNQVDCWVEFRANIANPAGFLSNPRRLKVAKAPNIPFE</sequence>
<dbReference type="EMBL" id="CM000606">
    <property type="protein sequence ID" value="EEC50867.1"/>
    <property type="molecule type" value="Genomic_DNA"/>
</dbReference>
<dbReference type="KEGG" id="pti:PHATRDRAFT_43623"/>
<dbReference type="InParanoid" id="B7FSW7"/>
<dbReference type="HOGENOM" id="CLU_656389_0_0_1"/>
<dbReference type="GeneID" id="7197492"/>
<evidence type="ECO:0000313" key="1">
    <source>
        <dbReference type="EMBL" id="EEC50867.1"/>
    </source>
</evidence>
<dbReference type="OrthoDB" id="45021at2759"/>
<dbReference type="AlphaFoldDB" id="B7FSW7"/>
<protein>
    <submittedName>
        <fullName evidence="1">Uncharacterized protein</fullName>
    </submittedName>
</protein>
<evidence type="ECO:0000313" key="2">
    <source>
        <dbReference type="Proteomes" id="UP000000759"/>
    </source>
</evidence>
<reference evidence="1 2" key="1">
    <citation type="journal article" date="2008" name="Nature">
        <title>The Phaeodactylum genome reveals the evolutionary history of diatom genomes.</title>
        <authorList>
            <person name="Bowler C."/>
            <person name="Allen A.E."/>
            <person name="Badger J.H."/>
            <person name="Grimwood J."/>
            <person name="Jabbari K."/>
            <person name="Kuo A."/>
            <person name="Maheswari U."/>
            <person name="Martens C."/>
            <person name="Maumus F."/>
            <person name="Otillar R.P."/>
            <person name="Rayko E."/>
            <person name="Salamov A."/>
            <person name="Vandepoele K."/>
            <person name="Beszteri B."/>
            <person name="Gruber A."/>
            <person name="Heijde M."/>
            <person name="Katinka M."/>
            <person name="Mock T."/>
            <person name="Valentin K."/>
            <person name="Verret F."/>
            <person name="Berges J.A."/>
            <person name="Brownlee C."/>
            <person name="Cadoret J.P."/>
            <person name="Chiovitti A."/>
            <person name="Choi C.J."/>
            <person name="Coesel S."/>
            <person name="De Martino A."/>
            <person name="Detter J.C."/>
            <person name="Durkin C."/>
            <person name="Falciatore A."/>
            <person name="Fournet J."/>
            <person name="Haruta M."/>
            <person name="Huysman M.J."/>
            <person name="Jenkins B.D."/>
            <person name="Jiroutova K."/>
            <person name="Jorgensen R.E."/>
            <person name="Joubert Y."/>
            <person name="Kaplan A."/>
            <person name="Kroger N."/>
            <person name="Kroth P.G."/>
            <person name="La Roche J."/>
            <person name="Lindquist E."/>
            <person name="Lommer M."/>
            <person name="Martin-Jezequel V."/>
            <person name="Lopez P.J."/>
            <person name="Lucas S."/>
            <person name="Mangogna M."/>
            <person name="McGinnis K."/>
            <person name="Medlin L.K."/>
            <person name="Montsant A."/>
            <person name="Oudot-Le Secq M.P."/>
            <person name="Napoli C."/>
            <person name="Obornik M."/>
            <person name="Parker M.S."/>
            <person name="Petit J.L."/>
            <person name="Porcel B.M."/>
            <person name="Poulsen N."/>
            <person name="Robison M."/>
            <person name="Rychlewski L."/>
            <person name="Rynearson T.A."/>
            <person name="Schmutz J."/>
            <person name="Shapiro H."/>
            <person name="Siaut M."/>
            <person name="Stanley M."/>
            <person name="Sussman M.R."/>
            <person name="Taylor A.R."/>
            <person name="Vardi A."/>
            <person name="von Dassow P."/>
            <person name="Vyverman W."/>
            <person name="Willis A."/>
            <person name="Wyrwicz L.S."/>
            <person name="Rokhsar D.S."/>
            <person name="Weissenbach J."/>
            <person name="Armbrust E.V."/>
            <person name="Green B.R."/>
            <person name="Van de Peer Y."/>
            <person name="Grigoriev I.V."/>
        </authorList>
    </citation>
    <scope>NUCLEOTIDE SEQUENCE [LARGE SCALE GENOMIC DNA]</scope>
    <source>
        <strain evidence="1 2">CCAP 1055/1</strain>
    </source>
</reference>
<keyword evidence="2" id="KW-1185">Reference proteome</keyword>
<proteinExistence type="predicted"/>
<dbReference type="Proteomes" id="UP000000759">
    <property type="component" value="Chromosome 2"/>
</dbReference>
<dbReference type="RefSeq" id="XP_002178053.1">
    <property type="nucleotide sequence ID" value="XM_002178017.1"/>
</dbReference>
<name>B7FSW7_PHATC</name>
<reference evidence="2" key="2">
    <citation type="submission" date="2008-08" db="EMBL/GenBank/DDBJ databases">
        <authorList>
            <consortium name="Diatom Consortium"/>
            <person name="Grigoriev I."/>
            <person name="Grimwood J."/>
            <person name="Kuo A."/>
            <person name="Otillar R.P."/>
            <person name="Salamov A."/>
            <person name="Detter J.C."/>
            <person name="Lindquist E."/>
            <person name="Shapiro H."/>
            <person name="Lucas S."/>
            <person name="Glavina del Rio T."/>
            <person name="Pitluck S."/>
            <person name="Rokhsar D."/>
            <person name="Bowler C."/>
        </authorList>
    </citation>
    <scope>GENOME REANNOTATION</scope>
    <source>
        <strain evidence="2">CCAP 1055/1</strain>
    </source>
</reference>
<dbReference type="PaxDb" id="2850-Phatr43623"/>
<dbReference type="eggNOG" id="ENOG502SVVJ">
    <property type="taxonomic scope" value="Eukaryota"/>
</dbReference>
<organism evidence="1 2">
    <name type="scientific">Phaeodactylum tricornutum (strain CCAP 1055/1)</name>
    <dbReference type="NCBI Taxonomy" id="556484"/>
    <lineage>
        <taxon>Eukaryota</taxon>
        <taxon>Sar</taxon>
        <taxon>Stramenopiles</taxon>
        <taxon>Ochrophyta</taxon>
        <taxon>Bacillariophyta</taxon>
        <taxon>Bacillariophyceae</taxon>
        <taxon>Bacillariophycidae</taxon>
        <taxon>Naviculales</taxon>
        <taxon>Phaeodactylaceae</taxon>
        <taxon>Phaeodactylum</taxon>
    </lineage>
</organism>
<accession>B7FSW7</accession>
<gene>
    <name evidence="1" type="ORF">PHATRDRAFT_43623</name>
</gene>